<dbReference type="AlphaFoldDB" id="A0A7L5BRI4"/>
<dbReference type="RefSeq" id="WP_164056932.1">
    <property type="nucleotide sequence ID" value="NZ_CP048637.1"/>
</dbReference>
<evidence type="ECO:0000313" key="2">
    <source>
        <dbReference type="Proteomes" id="UP000464865"/>
    </source>
</evidence>
<dbReference type="KEGG" id="roy:G3A56_26810"/>
<dbReference type="InterPro" id="IPR054199">
    <property type="entry name" value="DUF6904"/>
</dbReference>
<reference evidence="1 2" key="1">
    <citation type="submission" date="2020-02" db="EMBL/GenBank/DDBJ databases">
        <title>Plant-Promoting Endophytic Bacterium Rhizobium oryzihabitans sp. nov., Isolated from the Root of Rice.</title>
        <authorList>
            <person name="zhao J."/>
            <person name="Zhang G."/>
        </authorList>
    </citation>
    <scope>NUCLEOTIDE SEQUENCE [LARGE SCALE GENOMIC DNA]</scope>
    <source>
        <strain evidence="1 2">M15</strain>
        <plasmid evidence="1 2">p5</plasmid>
    </source>
</reference>
<keyword evidence="2" id="KW-1185">Reference proteome</keyword>
<evidence type="ECO:0000313" key="1">
    <source>
        <dbReference type="EMBL" id="QIB41415.1"/>
    </source>
</evidence>
<dbReference type="Proteomes" id="UP000464865">
    <property type="component" value="Plasmid p5"/>
</dbReference>
<protein>
    <submittedName>
        <fullName evidence="1">Uncharacterized protein</fullName>
    </submittedName>
</protein>
<accession>A0A7L5BRI4</accession>
<sequence length="222" mass="25640">MSIERIGPGALPQLAQKSRRDPARRDYTSLTWLHEVVHDVNERSPIVKDKEGSFLGLAYDVRKAYERQREVIQPPKHIEEIGVRYGVQILWPVLMLQQRLLRQSLAFLNHTAKTQTIAYALEAVIEDALREDFGAQAGHIIDLWQRLDPAQPEVFEMIDSRGAIFSSWTKAQRKAGFAQLLSSFDPMYDRLYDIRLKNGEKNLISPGEFAAWENAEWPDPRW</sequence>
<name>A0A7L5BRI4_9HYPH</name>
<gene>
    <name evidence="1" type="ORF">G3A56_26810</name>
</gene>
<geneLocation type="plasmid" evidence="1 2">
    <name>p5</name>
</geneLocation>
<keyword evidence="1" id="KW-0614">Plasmid</keyword>
<dbReference type="EMBL" id="CP048637">
    <property type="protein sequence ID" value="QIB41415.1"/>
    <property type="molecule type" value="Genomic_DNA"/>
</dbReference>
<proteinExistence type="predicted"/>
<dbReference type="Pfam" id="PF21845">
    <property type="entry name" value="DUF6904"/>
    <property type="match status" value="1"/>
</dbReference>
<organism evidence="1 2">
    <name type="scientific">Rhizobium oryzihabitans</name>
    <dbReference type="NCBI Taxonomy" id="2267833"/>
    <lineage>
        <taxon>Bacteria</taxon>
        <taxon>Pseudomonadati</taxon>
        <taxon>Pseudomonadota</taxon>
        <taxon>Alphaproteobacteria</taxon>
        <taxon>Hyphomicrobiales</taxon>
        <taxon>Rhizobiaceae</taxon>
        <taxon>Rhizobium/Agrobacterium group</taxon>
        <taxon>Rhizobium</taxon>
    </lineage>
</organism>